<dbReference type="GO" id="GO:0016787">
    <property type="term" value="F:hydrolase activity"/>
    <property type="evidence" value="ECO:0007669"/>
    <property type="project" value="UniProtKB-KW"/>
</dbReference>
<sequence>MEKLSVLTASLFLIGGISWFFFGKKKEDSSPAEESIRKKENIELDISGMHCAGCAAGIEGTLRNLPGIISVSVNFATSKGYIEYDATKITKEDIIDRIRQLGYDASLNLEEFEKKRKG</sequence>
<keyword evidence="2" id="KW-1278">Translocase</keyword>
<dbReference type="HOGENOM" id="CLU_2107738_0_0_0"/>
<protein>
    <submittedName>
        <fullName evidence="4">Copper-transporting atpase Ran1 (Protein responsive toantagonist 1)</fullName>
        <ecNumber evidence="4">3.6.3.4</ecNumber>
    </submittedName>
</protein>
<dbReference type="EC" id="3.6.3.4" evidence="4"/>
<dbReference type="EMBL" id="CP001230">
    <property type="protein sequence ID" value="ACO04873.1"/>
    <property type="molecule type" value="Genomic_DNA"/>
</dbReference>
<dbReference type="Pfam" id="PF00403">
    <property type="entry name" value="HMA"/>
    <property type="match status" value="1"/>
</dbReference>
<dbReference type="GO" id="GO:0005507">
    <property type="term" value="F:copper ion binding"/>
    <property type="evidence" value="ECO:0007669"/>
    <property type="project" value="TreeGrafter"/>
</dbReference>
<evidence type="ECO:0000256" key="2">
    <source>
        <dbReference type="ARBA" id="ARBA00022967"/>
    </source>
</evidence>
<accession>C0QTW7</accession>
<dbReference type="eggNOG" id="COG2608">
    <property type="taxonomic scope" value="Bacteria"/>
</dbReference>
<organism evidence="4 5">
    <name type="scientific">Persephonella marina (strain DSM 14350 / EX-H1)</name>
    <dbReference type="NCBI Taxonomy" id="123214"/>
    <lineage>
        <taxon>Bacteria</taxon>
        <taxon>Pseudomonadati</taxon>
        <taxon>Aquificota</taxon>
        <taxon>Aquificia</taxon>
        <taxon>Aquificales</taxon>
        <taxon>Hydrogenothermaceae</taxon>
        <taxon>Persephonella</taxon>
    </lineage>
</organism>
<dbReference type="AlphaFoldDB" id="C0QTW7"/>
<reference evidence="4 5" key="1">
    <citation type="journal article" date="2009" name="J. Bacteriol.">
        <title>Complete and draft genome sequences of six members of the Aquificales.</title>
        <authorList>
            <person name="Reysenbach A.L."/>
            <person name="Hamamura N."/>
            <person name="Podar M."/>
            <person name="Griffiths E."/>
            <person name="Ferreira S."/>
            <person name="Hochstein R."/>
            <person name="Heidelberg J."/>
            <person name="Johnson J."/>
            <person name="Mead D."/>
            <person name="Pohorille A."/>
            <person name="Sarmiento M."/>
            <person name="Schweighofer K."/>
            <person name="Seshadri R."/>
            <person name="Voytek M.A."/>
        </authorList>
    </citation>
    <scope>NUCLEOTIDE SEQUENCE [LARGE SCALE GENOMIC DNA]</scope>
    <source>
        <strain evidence="5">DSM 14350 / EX-H1</strain>
    </source>
</reference>
<dbReference type="PaxDb" id="123214-PERMA_0339"/>
<keyword evidence="4" id="KW-0378">Hydrolase</keyword>
<dbReference type="PRINTS" id="PR00942">
    <property type="entry name" value="CUATPASEI"/>
</dbReference>
<dbReference type="InterPro" id="IPR006121">
    <property type="entry name" value="HMA_dom"/>
</dbReference>
<keyword evidence="5" id="KW-1185">Reference proteome</keyword>
<dbReference type="InterPro" id="IPR017969">
    <property type="entry name" value="Heavy-metal-associated_CS"/>
</dbReference>
<evidence type="ECO:0000259" key="3">
    <source>
        <dbReference type="PROSITE" id="PS50846"/>
    </source>
</evidence>
<gene>
    <name evidence="4" type="ordered locus">PERMA_0339</name>
</gene>
<dbReference type="PANTHER" id="PTHR43520">
    <property type="entry name" value="ATP7, ISOFORM B"/>
    <property type="match status" value="1"/>
</dbReference>
<evidence type="ECO:0000313" key="5">
    <source>
        <dbReference type="Proteomes" id="UP000001366"/>
    </source>
</evidence>
<dbReference type="RefSeq" id="WP_015898977.1">
    <property type="nucleotide sequence ID" value="NC_012440.1"/>
</dbReference>
<dbReference type="GO" id="GO:0016020">
    <property type="term" value="C:membrane"/>
    <property type="evidence" value="ECO:0007669"/>
    <property type="project" value="TreeGrafter"/>
</dbReference>
<dbReference type="InterPro" id="IPR036163">
    <property type="entry name" value="HMA_dom_sf"/>
</dbReference>
<dbReference type="PROSITE" id="PS01047">
    <property type="entry name" value="HMA_1"/>
    <property type="match status" value="1"/>
</dbReference>
<dbReference type="PROSITE" id="PS50846">
    <property type="entry name" value="HMA_2"/>
    <property type="match status" value="1"/>
</dbReference>
<proteinExistence type="predicted"/>
<evidence type="ECO:0000256" key="1">
    <source>
        <dbReference type="ARBA" id="ARBA00022723"/>
    </source>
</evidence>
<dbReference type="GO" id="GO:0043682">
    <property type="term" value="F:P-type divalent copper transporter activity"/>
    <property type="evidence" value="ECO:0007669"/>
    <property type="project" value="TreeGrafter"/>
</dbReference>
<dbReference type="GO" id="GO:0055070">
    <property type="term" value="P:copper ion homeostasis"/>
    <property type="evidence" value="ECO:0007669"/>
    <property type="project" value="TreeGrafter"/>
</dbReference>
<dbReference type="FunFam" id="3.30.70.100:FF:000005">
    <property type="entry name" value="Copper-exporting P-type ATPase A"/>
    <property type="match status" value="1"/>
</dbReference>
<dbReference type="Proteomes" id="UP000001366">
    <property type="component" value="Chromosome"/>
</dbReference>
<keyword evidence="1" id="KW-0479">Metal-binding</keyword>
<dbReference type="CDD" id="cd00371">
    <property type="entry name" value="HMA"/>
    <property type="match status" value="1"/>
</dbReference>
<evidence type="ECO:0000313" key="4">
    <source>
        <dbReference type="EMBL" id="ACO04873.1"/>
    </source>
</evidence>
<dbReference type="Gene3D" id="3.30.70.100">
    <property type="match status" value="1"/>
</dbReference>
<feature type="domain" description="HMA" evidence="3">
    <location>
        <begin position="40"/>
        <end position="106"/>
    </location>
</feature>
<dbReference type="SUPFAM" id="SSF55008">
    <property type="entry name" value="HMA, heavy metal-associated domain"/>
    <property type="match status" value="1"/>
</dbReference>
<dbReference type="OrthoDB" id="9813965at2"/>
<dbReference type="STRING" id="123214.PERMA_0339"/>
<dbReference type="KEGG" id="pmx:PERMA_0339"/>
<name>C0QTW7_PERMH</name>
<dbReference type="PANTHER" id="PTHR43520:SF8">
    <property type="entry name" value="P-TYPE CU(+) TRANSPORTER"/>
    <property type="match status" value="1"/>
</dbReference>